<dbReference type="KEGG" id="more:E1B28_010831"/>
<gene>
    <name evidence="1" type="ORF">E1B28_010831</name>
</gene>
<dbReference type="RefSeq" id="XP_043005593.1">
    <property type="nucleotide sequence ID" value="XM_043155811.1"/>
</dbReference>
<reference evidence="1" key="1">
    <citation type="journal article" date="2021" name="Genome Biol. Evol.">
        <title>The assembled and annotated genome of the fairy-ring fungus Marasmius oreades.</title>
        <authorList>
            <person name="Hiltunen M."/>
            <person name="Ament-Velasquez S.L."/>
            <person name="Johannesson H."/>
        </authorList>
    </citation>
    <scope>NUCLEOTIDE SEQUENCE</scope>
    <source>
        <strain evidence="1">03SP1</strain>
    </source>
</reference>
<evidence type="ECO:0000313" key="1">
    <source>
        <dbReference type="EMBL" id="KAG7089123.1"/>
    </source>
</evidence>
<organism evidence="1 2">
    <name type="scientific">Marasmius oreades</name>
    <name type="common">fairy-ring Marasmius</name>
    <dbReference type="NCBI Taxonomy" id="181124"/>
    <lineage>
        <taxon>Eukaryota</taxon>
        <taxon>Fungi</taxon>
        <taxon>Dikarya</taxon>
        <taxon>Basidiomycota</taxon>
        <taxon>Agaricomycotina</taxon>
        <taxon>Agaricomycetes</taxon>
        <taxon>Agaricomycetidae</taxon>
        <taxon>Agaricales</taxon>
        <taxon>Marasmiineae</taxon>
        <taxon>Marasmiaceae</taxon>
        <taxon>Marasmius</taxon>
    </lineage>
</organism>
<dbReference type="GeneID" id="66079906"/>
<name>A0A9P7RTH7_9AGAR</name>
<evidence type="ECO:0000313" key="2">
    <source>
        <dbReference type="Proteomes" id="UP001049176"/>
    </source>
</evidence>
<accession>A0A9P7RTH7</accession>
<sequence>MTARSVINMGASPYSVGSSFHGFADHYHGALTIIATPYYGAYVSTYRHVLSFMISTICQWISGRGGYHQAPRCCLFDSVHVEMEERREASAHHLSNTAGVESLHLPLPLPPFSD</sequence>
<dbReference type="EMBL" id="CM032187">
    <property type="protein sequence ID" value="KAG7089123.1"/>
    <property type="molecule type" value="Genomic_DNA"/>
</dbReference>
<protein>
    <submittedName>
        <fullName evidence="1">Uncharacterized protein</fullName>
    </submittedName>
</protein>
<dbReference type="Proteomes" id="UP001049176">
    <property type="component" value="Chromosome 7"/>
</dbReference>
<keyword evidence="2" id="KW-1185">Reference proteome</keyword>
<comment type="caution">
    <text evidence="1">The sequence shown here is derived from an EMBL/GenBank/DDBJ whole genome shotgun (WGS) entry which is preliminary data.</text>
</comment>
<dbReference type="AlphaFoldDB" id="A0A9P7RTH7"/>
<proteinExistence type="predicted"/>